<organism evidence="2 3">
    <name type="scientific">Pedobacter albus</name>
    <dbReference type="NCBI Taxonomy" id="3113905"/>
    <lineage>
        <taxon>Bacteria</taxon>
        <taxon>Pseudomonadati</taxon>
        <taxon>Bacteroidota</taxon>
        <taxon>Sphingobacteriia</taxon>
        <taxon>Sphingobacteriales</taxon>
        <taxon>Sphingobacteriaceae</taxon>
        <taxon>Pedobacter</taxon>
    </lineage>
</organism>
<evidence type="ECO:0000313" key="3">
    <source>
        <dbReference type="Proteomes" id="UP001336835"/>
    </source>
</evidence>
<dbReference type="EMBL" id="JAZDQT010000002">
    <property type="protein sequence ID" value="MEE1946305.1"/>
    <property type="molecule type" value="Genomic_DNA"/>
</dbReference>
<sequence length="177" mass="20513">MMAKSTQSIIPETIVANKIYEIRGQKVMLDSDLAELYNSETKRLNEQVGRNIDRFPPDFMFQLTEEEWRILKSQFATSSWGGRRKLPFVFTEHGVLMLSSVLSSKQAVQVNIQIVRVFTKLRALLSEHSDLKLEIGDIKKQLQNHDKNIELVFSYIDELTEKKAAPRKRIGYKPDEL</sequence>
<dbReference type="Proteomes" id="UP001336835">
    <property type="component" value="Unassembled WGS sequence"/>
</dbReference>
<evidence type="ECO:0000259" key="1">
    <source>
        <dbReference type="Pfam" id="PF10543"/>
    </source>
</evidence>
<feature type="domain" description="KilA-N DNA-binding" evidence="1">
    <location>
        <begin position="17"/>
        <end position="101"/>
    </location>
</feature>
<proteinExistence type="predicted"/>
<keyword evidence="3" id="KW-1185">Reference proteome</keyword>
<gene>
    <name evidence="2" type="ORF">VRU48_14365</name>
</gene>
<accession>A0ABU7IA01</accession>
<evidence type="ECO:0000313" key="2">
    <source>
        <dbReference type="EMBL" id="MEE1946305.1"/>
    </source>
</evidence>
<reference evidence="2 3" key="1">
    <citation type="submission" date="2024-01" db="EMBL/GenBank/DDBJ databases">
        <title>Pedobacter sp. nov., isolated from fresh soil.</title>
        <authorList>
            <person name="Le N.T.T."/>
        </authorList>
    </citation>
    <scope>NUCLEOTIDE SEQUENCE [LARGE SCALE GENOMIC DNA]</scope>
    <source>
        <strain evidence="2 3">KR3-3</strain>
    </source>
</reference>
<name>A0ABU7IA01_9SPHI</name>
<protein>
    <submittedName>
        <fullName evidence="2">ORF6N domain-containing protein</fullName>
    </submittedName>
</protein>
<dbReference type="InterPro" id="IPR018873">
    <property type="entry name" value="KilA-N_DNA-bd_domain"/>
</dbReference>
<comment type="caution">
    <text evidence="2">The sequence shown here is derived from an EMBL/GenBank/DDBJ whole genome shotgun (WGS) entry which is preliminary data.</text>
</comment>
<dbReference type="RefSeq" id="WP_330108609.1">
    <property type="nucleotide sequence ID" value="NZ_JAZDQT010000002.1"/>
</dbReference>
<dbReference type="Pfam" id="PF10543">
    <property type="entry name" value="ORF6N"/>
    <property type="match status" value="1"/>
</dbReference>